<dbReference type="EMBL" id="KY445522">
    <property type="protein sequence ID" value="AQN78457.1"/>
    <property type="molecule type" value="mRNA"/>
</dbReference>
<evidence type="ECO:0000256" key="9">
    <source>
        <dbReference type="ARBA" id="ARBA00023224"/>
    </source>
</evidence>
<feature type="transmembrane region" description="Helical" evidence="10">
    <location>
        <begin position="32"/>
        <end position="56"/>
    </location>
</feature>
<feature type="transmembrane region" description="Helical" evidence="10">
    <location>
        <begin position="68"/>
        <end position="85"/>
    </location>
</feature>
<proteinExistence type="evidence at transcript level"/>
<dbReference type="InterPro" id="IPR004117">
    <property type="entry name" value="7tm6_olfct_rcpt"/>
</dbReference>
<keyword evidence="2" id="KW-1003">Cell membrane</keyword>
<evidence type="ECO:0000256" key="4">
    <source>
        <dbReference type="ARBA" id="ARBA00022692"/>
    </source>
</evidence>
<reference evidence="11" key="1">
    <citation type="journal article" date="2017" name="Comp. Biochem. Physiol. Part D Genomics Proteomics">
        <title>Candidate chemosensory genes identified in the endoparasitoid Meteorus pulchricornis (Hymenoptera: Braconidae) by antennal transcriptome analysis.</title>
        <authorList>
            <person name="Sheng S."/>
            <person name="Liao C.W."/>
            <person name="Zheng Y."/>
            <person name="Zhou Y."/>
            <person name="Xu Y."/>
            <person name="Song W.M."/>
            <person name="He P."/>
            <person name="Zhang J."/>
            <person name="Wu F.A."/>
        </authorList>
    </citation>
    <scope>NUCLEOTIDE SEQUENCE</scope>
    <source>
        <strain evidence="11">Zhenjiang</strain>
    </source>
</reference>
<keyword evidence="3 10" id="KW-0716">Sensory transduction</keyword>
<dbReference type="PANTHER" id="PTHR21137:SF35">
    <property type="entry name" value="ODORANT RECEPTOR 19A-RELATED"/>
    <property type="match status" value="1"/>
</dbReference>
<feature type="transmembrane region" description="Helical" evidence="10">
    <location>
        <begin position="126"/>
        <end position="143"/>
    </location>
</feature>
<comment type="caution">
    <text evidence="10">Lacks conserved residue(s) required for the propagation of feature annotation.</text>
</comment>
<dbReference type="PANTHER" id="PTHR21137">
    <property type="entry name" value="ODORANT RECEPTOR"/>
    <property type="match status" value="1"/>
</dbReference>
<accession>A0A1S5VFP7</accession>
<evidence type="ECO:0000256" key="10">
    <source>
        <dbReference type="RuleBase" id="RU351113"/>
    </source>
</evidence>
<dbReference type="AlphaFoldDB" id="A0A1S5VFP7"/>
<keyword evidence="7 10" id="KW-0472">Membrane</keyword>
<evidence type="ECO:0000256" key="5">
    <source>
        <dbReference type="ARBA" id="ARBA00022725"/>
    </source>
</evidence>
<dbReference type="GO" id="GO:0004984">
    <property type="term" value="F:olfactory receptor activity"/>
    <property type="evidence" value="ECO:0007669"/>
    <property type="project" value="InterPro"/>
</dbReference>
<dbReference type="GO" id="GO:0007165">
    <property type="term" value="P:signal transduction"/>
    <property type="evidence" value="ECO:0007669"/>
    <property type="project" value="UniProtKB-KW"/>
</dbReference>
<dbReference type="Pfam" id="PF02949">
    <property type="entry name" value="7tm_6"/>
    <property type="match status" value="1"/>
</dbReference>
<keyword evidence="9 10" id="KW-0807">Transducer</keyword>
<comment type="similarity">
    <text evidence="10">Belongs to the insect chemoreceptor superfamily. Heteromeric odorant receptor channel (TC 1.A.69) family.</text>
</comment>
<keyword evidence="6 10" id="KW-1133">Transmembrane helix</keyword>
<dbReference type="GO" id="GO:0005549">
    <property type="term" value="F:odorant binding"/>
    <property type="evidence" value="ECO:0007669"/>
    <property type="project" value="InterPro"/>
</dbReference>
<comment type="subcellular location">
    <subcellularLocation>
        <location evidence="1 10">Cell membrane</location>
        <topology evidence="1 10">Multi-pass membrane protein</topology>
    </subcellularLocation>
</comment>
<evidence type="ECO:0000313" key="11">
    <source>
        <dbReference type="EMBL" id="AQN78457.1"/>
    </source>
</evidence>
<organism evidence="11">
    <name type="scientific">Meteorus pulchricornis</name>
    <dbReference type="NCBI Taxonomy" id="51522"/>
    <lineage>
        <taxon>Eukaryota</taxon>
        <taxon>Metazoa</taxon>
        <taxon>Ecdysozoa</taxon>
        <taxon>Arthropoda</taxon>
        <taxon>Hexapoda</taxon>
        <taxon>Insecta</taxon>
        <taxon>Pterygota</taxon>
        <taxon>Neoptera</taxon>
        <taxon>Endopterygota</taxon>
        <taxon>Hymenoptera</taxon>
        <taxon>Apocrita</taxon>
        <taxon>Ichneumonoidea</taxon>
        <taxon>Braconidae</taxon>
        <taxon>Meteorinae</taxon>
        <taxon>Meteorus</taxon>
    </lineage>
</organism>
<evidence type="ECO:0000256" key="2">
    <source>
        <dbReference type="ARBA" id="ARBA00022475"/>
    </source>
</evidence>
<evidence type="ECO:0000256" key="7">
    <source>
        <dbReference type="ARBA" id="ARBA00023136"/>
    </source>
</evidence>
<keyword evidence="8 10" id="KW-0675">Receptor</keyword>
<feature type="transmembrane region" description="Helical" evidence="10">
    <location>
        <begin position="266"/>
        <end position="289"/>
    </location>
</feature>
<keyword evidence="4 10" id="KW-0812">Transmembrane</keyword>
<sequence>MKFLPLSSTILEYCGAWPSPKYYSGWKKILYDLYTILIVLSVFTFCLSGIIQVCIFTHSIRQFVSNSYMLLTFIAVFFKVLVIVAKRDHLSELFESVQAGLCEAKNEEERRIKNEWDPKSSFRVQGFRTLVMSTVIIGVVSSIKGNAPSRTLQYGGWFPFNHTEGVGYWTAFIYQRVAHDWGTLIGSTTDAVIYGIMMQTCAQLKILKCRLRKIPETIRQYAALSKNENDNYKDAKDTRKWESKIIIDCIKHHLLILQFADICNGIFAIVIFLQFSASGLVVCISVIMLSKLKFMSPAFTYISFYLSCMLSQIFLYCWFGNEVITESSDIYLAIYEMNWPDLSLNTKKDLLIIMARSVYPIEFTSGHVVTLSINSFNAVMKLSYSVYNVIGQRG</sequence>
<keyword evidence="5 10" id="KW-0552">Olfaction</keyword>
<evidence type="ECO:0000256" key="6">
    <source>
        <dbReference type="ARBA" id="ARBA00022989"/>
    </source>
</evidence>
<evidence type="ECO:0000256" key="3">
    <source>
        <dbReference type="ARBA" id="ARBA00022606"/>
    </source>
</evidence>
<evidence type="ECO:0000256" key="1">
    <source>
        <dbReference type="ARBA" id="ARBA00004651"/>
    </source>
</evidence>
<feature type="transmembrane region" description="Helical" evidence="10">
    <location>
        <begin position="301"/>
        <end position="319"/>
    </location>
</feature>
<evidence type="ECO:0000256" key="8">
    <source>
        <dbReference type="ARBA" id="ARBA00023170"/>
    </source>
</evidence>
<protein>
    <recommendedName>
        <fullName evidence="10">Odorant receptor</fullName>
    </recommendedName>
</protein>
<name>A0A1S5VFP7_9HYME</name>
<dbReference type="GO" id="GO:0005886">
    <property type="term" value="C:plasma membrane"/>
    <property type="evidence" value="ECO:0007669"/>
    <property type="project" value="UniProtKB-SubCell"/>
</dbReference>